<keyword evidence="2" id="KW-1185">Reference proteome</keyword>
<protein>
    <submittedName>
        <fullName evidence="1">Uncharacterized protein</fullName>
    </submittedName>
</protein>
<reference evidence="1 2" key="1">
    <citation type="submission" date="2023-06" db="EMBL/GenBank/DDBJ databases">
        <title>Parasedimentitalea psychrophila sp. nov., a psychrophilic bacterium isolated from deep-sea sediment.</title>
        <authorList>
            <person name="Li A."/>
        </authorList>
    </citation>
    <scope>NUCLEOTIDE SEQUENCE [LARGE SCALE GENOMIC DNA]</scope>
    <source>
        <strain evidence="1 2">QS115</strain>
    </source>
</reference>
<dbReference type="EMBL" id="CP127247">
    <property type="protein sequence ID" value="WIY24246.1"/>
    <property type="molecule type" value="Genomic_DNA"/>
</dbReference>
<evidence type="ECO:0000313" key="2">
    <source>
        <dbReference type="Proteomes" id="UP001238334"/>
    </source>
</evidence>
<sequence>MVKTITRHLLEPLWRGQVKLKKIAKLIEMTTATIRRRSNRFGLPKRNNQGRLLVEVNKATAPERQPLPPHPNWTAKQDDELFSMGRNWQHWHSSAQSHGKIITPAVTGSVPVAPLTKAHLL</sequence>
<dbReference type="Proteomes" id="UP001238334">
    <property type="component" value="Chromosome"/>
</dbReference>
<name>A0A9Y2KY97_9RHOB</name>
<gene>
    <name evidence="1" type="ORF">QPJ95_16810</name>
</gene>
<dbReference type="RefSeq" id="WP_270920968.1">
    <property type="nucleotide sequence ID" value="NZ_CP127247.1"/>
</dbReference>
<proteinExistence type="predicted"/>
<dbReference type="AlphaFoldDB" id="A0A9Y2KY97"/>
<evidence type="ECO:0000313" key="1">
    <source>
        <dbReference type="EMBL" id="WIY24246.1"/>
    </source>
</evidence>
<organism evidence="1 2">
    <name type="scientific">Parasedimentitalea psychrophila</name>
    <dbReference type="NCBI Taxonomy" id="2997337"/>
    <lineage>
        <taxon>Bacteria</taxon>
        <taxon>Pseudomonadati</taxon>
        <taxon>Pseudomonadota</taxon>
        <taxon>Alphaproteobacteria</taxon>
        <taxon>Rhodobacterales</taxon>
        <taxon>Paracoccaceae</taxon>
        <taxon>Parasedimentitalea</taxon>
    </lineage>
</organism>
<accession>A0A9Y2KY97</accession>
<dbReference type="KEGG" id="ppso:QPJ95_16810"/>